<dbReference type="SUPFAM" id="SSF52172">
    <property type="entry name" value="CheY-like"/>
    <property type="match status" value="1"/>
</dbReference>
<dbReference type="EMBL" id="CP149822">
    <property type="protein sequence ID" value="WZN39378.1"/>
    <property type="molecule type" value="Genomic_DNA"/>
</dbReference>
<evidence type="ECO:0000259" key="2">
    <source>
        <dbReference type="PROSITE" id="PS50110"/>
    </source>
</evidence>
<feature type="modified residue" description="4-aspartylphosphate" evidence="1">
    <location>
        <position position="55"/>
    </location>
</feature>
<dbReference type="PROSITE" id="PS50110">
    <property type="entry name" value="RESPONSE_REGULATORY"/>
    <property type="match status" value="1"/>
</dbReference>
<dbReference type="Proteomes" id="UP001485459">
    <property type="component" value="Chromosome"/>
</dbReference>
<dbReference type="GO" id="GO:0003677">
    <property type="term" value="F:DNA binding"/>
    <property type="evidence" value="ECO:0007669"/>
    <property type="project" value="UniProtKB-KW"/>
</dbReference>
<evidence type="ECO:0000256" key="1">
    <source>
        <dbReference type="PROSITE-ProRule" id="PRU00169"/>
    </source>
</evidence>
<dbReference type="Pfam" id="PF00072">
    <property type="entry name" value="Response_reg"/>
    <property type="match status" value="1"/>
</dbReference>
<dbReference type="SMART" id="SM00850">
    <property type="entry name" value="LytTR"/>
    <property type="match status" value="1"/>
</dbReference>
<dbReference type="Gene3D" id="3.40.50.2300">
    <property type="match status" value="1"/>
</dbReference>
<organism evidence="4 5">
    <name type="scientific">Chitinophaga pollutisoli</name>
    <dbReference type="NCBI Taxonomy" id="3133966"/>
    <lineage>
        <taxon>Bacteria</taxon>
        <taxon>Pseudomonadati</taxon>
        <taxon>Bacteroidota</taxon>
        <taxon>Chitinophagia</taxon>
        <taxon>Chitinophagales</taxon>
        <taxon>Chitinophagaceae</taxon>
        <taxon>Chitinophaga</taxon>
    </lineage>
</organism>
<dbReference type="PANTHER" id="PTHR37299">
    <property type="entry name" value="TRANSCRIPTIONAL REGULATOR-RELATED"/>
    <property type="match status" value="1"/>
</dbReference>
<dbReference type="SMART" id="SM00448">
    <property type="entry name" value="REC"/>
    <property type="match status" value="1"/>
</dbReference>
<keyword evidence="1" id="KW-0597">Phosphoprotein</keyword>
<proteinExistence type="predicted"/>
<dbReference type="PANTHER" id="PTHR37299:SF1">
    <property type="entry name" value="STAGE 0 SPORULATION PROTEIN A HOMOLOG"/>
    <property type="match status" value="1"/>
</dbReference>
<keyword evidence="4" id="KW-0238">DNA-binding</keyword>
<keyword evidence="5" id="KW-1185">Reference proteome</keyword>
<dbReference type="Pfam" id="PF04397">
    <property type="entry name" value="LytTR"/>
    <property type="match status" value="1"/>
</dbReference>
<dbReference type="InterPro" id="IPR007492">
    <property type="entry name" value="LytTR_DNA-bd_dom"/>
</dbReference>
<dbReference type="InterPro" id="IPR046947">
    <property type="entry name" value="LytR-like"/>
</dbReference>
<evidence type="ECO:0000313" key="4">
    <source>
        <dbReference type="EMBL" id="WZN39378.1"/>
    </source>
</evidence>
<dbReference type="PROSITE" id="PS50930">
    <property type="entry name" value="HTH_LYTTR"/>
    <property type="match status" value="1"/>
</dbReference>
<reference evidence="5" key="1">
    <citation type="submission" date="2024-03" db="EMBL/GenBank/DDBJ databases">
        <title>Chitinophaga horti sp. nov., isolated from garden soil.</title>
        <authorList>
            <person name="Lee D.S."/>
            <person name="Han D.M."/>
            <person name="Baek J.H."/>
            <person name="Choi D.G."/>
            <person name="Jeon J.H."/>
            <person name="Jeon C.O."/>
        </authorList>
    </citation>
    <scope>NUCLEOTIDE SEQUENCE [LARGE SCALE GENOMIC DNA]</scope>
    <source>
        <strain evidence="5">GPA1</strain>
    </source>
</reference>
<dbReference type="InterPro" id="IPR011006">
    <property type="entry name" value="CheY-like_superfamily"/>
</dbReference>
<dbReference type="RefSeq" id="WP_341834367.1">
    <property type="nucleotide sequence ID" value="NZ_CP149822.1"/>
</dbReference>
<name>A0ABZ2YIU4_9BACT</name>
<evidence type="ECO:0000313" key="5">
    <source>
        <dbReference type="Proteomes" id="UP001485459"/>
    </source>
</evidence>
<accession>A0ABZ2YIU4</accession>
<feature type="domain" description="Response regulatory" evidence="2">
    <location>
        <begin position="2"/>
        <end position="115"/>
    </location>
</feature>
<dbReference type="Gene3D" id="2.40.50.1020">
    <property type="entry name" value="LytTr DNA-binding domain"/>
    <property type="match status" value="1"/>
</dbReference>
<feature type="domain" description="HTH LytTR-type" evidence="3">
    <location>
        <begin position="151"/>
        <end position="259"/>
    </location>
</feature>
<evidence type="ECO:0000259" key="3">
    <source>
        <dbReference type="PROSITE" id="PS50930"/>
    </source>
</evidence>
<protein>
    <submittedName>
        <fullName evidence="4">LytTR family DNA-binding domain-containing protein</fullName>
    </submittedName>
</protein>
<dbReference type="InterPro" id="IPR001789">
    <property type="entry name" value="Sig_transdc_resp-reg_receiver"/>
</dbReference>
<gene>
    <name evidence="4" type="ORF">WJU16_15335</name>
</gene>
<sequence>MKVIIIEDENLAIKRLIKMIAGTDNNIEIIATLRSISESVDWLKAHPAPELIFMDIELADGQCFEIFNQVTVNSPVIFTTSYDQYMLRAFEVNSLDYLLKPVEPERLAQALNKHKTLQAHYASRTSPNVNVARLLNDLRENLDKHQYRKRFLVKSGNKLVSIQTEDIAYFFREGRITFFKTFTNSKYITDYTLEELQEEMLDPADFYRINRSTLVSIKSVKTIENFPGNRLHLDLVPAFDKDSIVSREKVSAFKDWIGK</sequence>